<dbReference type="Gene3D" id="1.20.1070.10">
    <property type="entry name" value="Rhodopsin 7-helix transmembrane proteins"/>
    <property type="match status" value="1"/>
</dbReference>
<keyword evidence="6 10" id="KW-0675">Receptor</keyword>
<comment type="subcellular location">
    <subcellularLocation>
        <location evidence="1">Membrane</location>
        <topology evidence="1">Multi-pass membrane protein</topology>
    </subcellularLocation>
</comment>
<evidence type="ECO:0000256" key="3">
    <source>
        <dbReference type="ARBA" id="ARBA00022989"/>
    </source>
</evidence>
<accession>A0A9Q1CG92</accession>
<keyword evidence="4" id="KW-0297">G-protein coupled receptor</keyword>
<feature type="domain" description="G-protein coupled receptors family 1 profile" evidence="9">
    <location>
        <begin position="53"/>
        <end position="310"/>
    </location>
</feature>
<dbReference type="PANTHER" id="PTHR45695:SF26">
    <property type="entry name" value="NEUROPEPTIDE CCHAMIDE-1 RECEPTOR"/>
    <property type="match status" value="1"/>
</dbReference>
<evidence type="ECO:0000256" key="8">
    <source>
        <dbReference type="SAM" id="Phobius"/>
    </source>
</evidence>
<dbReference type="PANTHER" id="PTHR45695">
    <property type="entry name" value="LEUCOKININ RECEPTOR-RELATED"/>
    <property type="match status" value="1"/>
</dbReference>
<evidence type="ECO:0000313" key="10">
    <source>
        <dbReference type="EMBL" id="KAJ8044168.1"/>
    </source>
</evidence>
<dbReference type="EMBL" id="JAIZAY010000004">
    <property type="protein sequence ID" value="KAJ8044168.1"/>
    <property type="molecule type" value="Genomic_DNA"/>
</dbReference>
<dbReference type="PROSITE" id="PS50262">
    <property type="entry name" value="G_PROTEIN_RECEP_F1_2"/>
    <property type="match status" value="1"/>
</dbReference>
<dbReference type="Proteomes" id="UP001152320">
    <property type="component" value="Chromosome 4"/>
</dbReference>
<feature type="transmembrane region" description="Helical" evidence="8">
    <location>
        <begin position="256"/>
        <end position="279"/>
    </location>
</feature>
<dbReference type="CDD" id="cd00637">
    <property type="entry name" value="7tm_classA_rhodopsin-like"/>
    <property type="match status" value="1"/>
</dbReference>
<proteinExistence type="predicted"/>
<comment type="caution">
    <text evidence="10">The sequence shown here is derived from an EMBL/GenBank/DDBJ whole genome shotgun (WGS) entry which is preliminary data.</text>
</comment>
<feature type="transmembrane region" description="Helical" evidence="8">
    <location>
        <begin position="299"/>
        <end position="317"/>
    </location>
</feature>
<dbReference type="OrthoDB" id="6076970at2759"/>
<dbReference type="SMART" id="SM01381">
    <property type="entry name" value="7TM_GPCR_Srsx"/>
    <property type="match status" value="1"/>
</dbReference>
<dbReference type="SUPFAM" id="SSF81321">
    <property type="entry name" value="Family A G protein-coupled receptor-like"/>
    <property type="match status" value="1"/>
</dbReference>
<feature type="transmembrane region" description="Helical" evidence="8">
    <location>
        <begin position="203"/>
        <end position="223"/>
    </location>
</feature>
<dbReference type="PRINTS" id="PR00237">
    <property type="entry name" value="GPCRRHODOPSN"/>
</dbReference>
<evidence type="ECO:0000256" key="7">
    <source>
        <dbReference type="ARBA" id="ARBA00023224"/>
    </source>
</evidence>
<feature type="transmembrane region" description="Helical" evidence="8">
    <location>
        <begin position="152"/>
        <end position="173"/>
    </location>
</feature>
<evidence type="ECO:0000259" key="9">
    <source>
        <dbReference type="PROSITE" id="PS50262"/>
    </source>
</evidence>
<dbReference type="InterPro" id="IPR000276">
    <property type="entry name" value="GPCR_Rhodpsn"/>
</dbReference>
<name>A0A9Q1CG92_HOLLE</name>
<evidence type="ECO:0000256" key="5">
    <source>
        <dbReference type="ARBA" id="ARBA00023136"/>
    </source>
</evidence>
<dbReference type="Pfam" id="PF00001">
    <property type="entry name" value="7tm_1"/>
    <property type="match status" value="1"/>
</dbReference>
<feature type="transmembrane region" description="Helical" evidence="8">
    <location>
        <begin position="114"/>
        <end position="132"/>
    </location>
</feature>
<organism evidence="10 11">
    <name type="scientific">Holothuria leucospilota</name>
    <name type="common">Black long sea cucumber</name>
    <name type="synonym">Mertensiothuria leucospilota</name>
    <dbReference type="NCBI Taxonomy" id="206669"/>
    <lineage>
        <taxon>Eukaryota</taxon>
        <taxon>Metazoa</taxon>
        <taxon>Echinodermata</taxon>
        <taxon>Eleutherozoa</taxon>
        <taxon>Echinozoa</taxon>
        <taxon>Holothuroidea</taxon>
        <taxon>Aspidochirotacea</taxon>
        <taxon>Aspidochirotida</taxon>
        <taxon>Holothuriidae</taxon>
        <taxon>Holothuria</taxon>
    </lineage>
</organism>
<dbReference type="AlphaFoldDB" id="A0A9Q1CG92"/>
<evidence type="ECO:0000313" key="11">
    <source>
        <dbReference type="Proteomes" id="UP001152320"/>
    </source>
</evidence>
<sequence>MAFSTIEMVTHDFNYTTYEVNCSELREVLISSASPNYWLVAILAIYFVVGFFGNGVLVVLFMKEKDLRNINNALITNLAVSDFLYLGVIAPIFFGQFYRYRPFGKKFCIISTVTNYTSQAVSSVSLTAVSYFRYCAVVRPLQSRMKSHRKSIITFCLLSWLIGAVFSFFPAMYCEEHPRRDCFVVGRYRINFFYEHVKFFKYFWVRFIVFYLLPLFIIIYFYGRVAYTLCTSSISLETNESIQYNNQATSRSRNKVSIVSIIITVTFFVSWMPTYIYWFNGLDDAVFTSELSTARTLTRFIPAAVDPIILFVTSTNYRKGFLNLRFCRGVKVTNARRVARN</sequence>
<evidence type="ECO:0000256" key="1">
    <source>
        <dbReference type="ARBA" id="ARBA00004141"/>
    </source>
</evidence>
<keyword evidence="11" id="KW-1185">Reference proteome</keyword>
<evidence type="ECO:0000256" key="6">
    <source>
        <dbReference type="ARBA" id="ARBA00023170"/>
    </source>
</evidence>
<dbReference type="GO" id="GO:0005886">
    <property type="term" value="C:plasma membrane"/>
    <property type="evidence" value="ECO:0007669"/>
    <property type="project" value="TreeGrafter"/>
</dbReference>
<evidence type="ECO:0000256" key="4">
    <source>
        <dbReference type="ARBA" id="ARBA00023040"/>
    </source>
</evidence>
<evidence type="ECO:0000256" key="2">
    <source>
        <dbReference type="ARBA" id="ARBA00022692"/>
    </source>
</evidence>
<dbReference type="GO" id="GO:0008188">
    <property type="term" value="F:neuropeptide receptor activity"/>
    <property type="evidence" value="ECO:0007669"/>
    <property type="project" value="TreeGrafter"/>
</dbReference>
<reference evidence="10" key="1">
    <citation type="submission" date="2021-10" db="EMBL/GenBank/DDBJ databases">
        <title>Tropical sea cucumber genome reveals ecological adaptation and Cuvierian tubules defense mechanism.</title>
        <authorList>
            <person name="Chen T."/>
        </authorList>
    </citation>
    <scope>NUCLEOTIDE SEQUENCE</scope>
    <source>
        <strain evidence="10">Nanhai2018</strain>
        <tissue evidence="10">Muscle</tissue>
    </source>
</reference>
<protein>
    <submittedName>
        <fullName evidence="10">Neuropeptide CCHamide-1 receptor</fullName>
    </submittedName>
</protein>
<keyword evidence="2 8" id="KW-0812">Transmembrane</keyword>
<keyword evidence="5 8" id="KW-0472">Membrane</keyword>
<feature type="transmembrane region" description="Helical" evidence="8">
    <location>
        <begin position="37"/>
        <end position="62"/>
    </location>
</feature>
<feature type="transmembrane region" description="Helical" evidence="8">
    <location>
        <begin position="74"/>
        <end position="94"/>
    </location>
</feature>
<gene>
    <name evidence="10" type="ORF">HOLleu_11552</name>
</gene>
<keyword evidence="3 8" id="KW-1133">Transmembrane helix</keyword>
<dbReference type="InterPro" id="IPR017452">
    <property type="entry name" value="GPCR_Rhodpsn_7TM"/>
</dbReference>
<keyword evidence="7" id="KW-0807">Transducer</keyword>